<dbReference type="InterPro" id="IPR001900">
    <property type="entry name" value="RNase_II/R"/>
</dbReference>
<dbReference type="Proteomes" id="UP000009046">
    <property type="component" value="Unassembled WGS sequence"/>
</dbReference>
<dbReference type="GO" id="GO:0006364">
    <property type="term" value="P:rRNA processing"/>
    <property type="evidence" value="ECO:0007669"/>
    <property type="project" value="UniProtKB-KW"/>
</dbReference>
<reference evidence="17" key="3">
    <citation type="submission" date="2020-05" db="UniProtKB">
        <authorList>
            <consortium name="EnsemblMetazoa"/>
        </authorList>
    </citation>
    <scope>IDENTIFICATION</scope>
    <source>
        <strain evidence="17">USDA</strain>
    </source>
</reference>
<evidence type="ECO:0000256" key="11">
    <source>
        <dbReference type="ARBA" id="ARBA00022884"/>
    </source>
</evidence>
<dbReference type="InterPro" id="IPR012340">
    <property type="entry name" value="NA-bd_OB-fold"/>
</dbReference>
<dbReference type="FunFam" id="3.40.50.1010:FF:000021">
    <property type="entry name" value="DIS3-like exonuclease 1 isoform X1"/>
    <property type="match status" value="1"/>
</dbReference>
<organism>
    <name type="scientific">Pediculus humanus subsp. corporis</name>
    <name type="common">Body louse</name>
    <dbReference type="NCBI Taxonomy" id="121224"/>
    <lineage>
        <taxon>Eukaryota</taxon>
        <taxon>Metazoa</taxon>
        <taxon>Ecdysozoa</taxon>
        <taxon>Arthropoda</taxon>
        <taxon>Hexapoda</taxon>
        <taxon>Insecta</taxon>
        <taxon>Pterygota</taxon>
        <taxon>Neoptera</taxon>
        <taxon>Paraneoptera</taxon>
        <taxon>Psocodea</taxon>
        <taxon>Troctomorpha</taxon>
        <taxon>Phthiraptera</taxon>
        <taxon>Anoplura</taxon>
        <taxon>Pediculidae</taxon>
        <taxon>Pediculus</taxon>
    </lineage>
</organism>
<dbReference type="FunCoup" id="E0VBF4">
    <property type="interactions" value="2044"/>
</dbReference>
<dbReference type="InterPro" id="IPR033770">
    <property type="entry name" value="RRP44_S1"/>
</dbReference>
<evidence type="ECO:0000256" key="10">
    <source>
        <dbReference type="ARBA" id="ARBA00022839"/>
    </source>
</evidence>
<dbReference type="Pfam" id="PF17215">
    <property type="entry name" value="Rrp44_S1"/>
    <property type="match status" value="1"/>
</dbReference>
<dbReference type="GO" id="GO:0000176">
    <property type="term" value="C:nuclear exosome (RNase complex)"/>
    <property type="evidence" value="ECO:0007669"/>
    <property type="project" value="TreeGrafter"/>
</dbReference>
<dbReference type="InterPro" id="IPR050180">
    <property type="entry name" value="RNR_Ribonuclease"/>
</dbReference>
<comment type="cofactor">
    <cofactor evidence="1">
        <name>Mg(2+)</name>
        <dbReference type="ChEBI" id="CHEBI:18420"/>
    </cofactor>
</comment>
<evidence type="ECO:0000256" key="7">
    <source>
        <dbReference type="ARBA" id="ARBA00022722"/>
    </source>
</evidence>
<dbReference type="Pfam" id="PF13638">
    <property type="entry name" value="PIN_4"/>
    <property type="match status" value="1"/>
</dbReference>
<dbReference type="Gene3D" id="2.40.50.700">
    <property type="match status" value="1"/>
</dbReference>
<keyword evidence="7" id="KW-0540">Nuclease</keyword>
<evidence type="ECO:0000256" key="1">
    <source>
        <dbReference type="ARBA" id="ARBA00001946"/>
    </source>
</evidence>
<protein>
    <submittedName>
        <fullName evidence="16 17">Exosome complex exonuclease RRP44, putative</fullName>
        <ecNumber evidence="16">3.1.13.1</ecNumber>
    </submittedName>
</protein>
<dbReference type="Pfam" id="PF17216">
    <property type="entry name" value="Rrp44_CSD1"/>
    <property type="match status" value="1"/>
</dbReference>
<reference evidence="16" key="1">
    <citation type="submission" date="2007-04" db="EMBL/GenBank/DDBJ databases">
        <title>Annotation of Pediculus humanus corporis strain USDA.</title>
        <authorList>
            <person name="Kirkness E."/>
            <person name="Hannick L."/>
            <person name="Hass B."/>
            <person name="Bruggner R."/>
            <person name="Lawson D."/>
            <person name="Bidwell S."/>
            <person name="Joardar V."/>
            <person name="Caler E."/>
            <person name="Walenz B."/>
            <person name="Inman J."/>
            <person name="Schobel S."/>
            <person name="Galinsky K."/>
            <person name="Amedeo P."/>
            <person name="Strausberg R."/>
        </authorList>
    </citation>
    <scope>NUCLEOTIDE SEQUENCE</scope>
    <source>
        <strain evidence="16">USDA</strain>
    </source>
</reference>
<dbReference type="KEGG" id="phu:Phum_PHUM060160"/>
<evidence type="ECO:0000256" key="2">
    <source>
        <dbReference type="ARBA" id="ARBA00004123"/>
    </source>
</evidence>
<evidence type="ECO:0000256" key="4">
    <source>
        <dbReference type="ARBA" id="ARBA00005785"/>
    </source>
</evidence>
<evidence type="ECO:0000256" key="6">
    <source>
        <dbReference type="ARBA" id="ARBA00022552"/>
    </source>
</evidence>
<dbReference type="GO" id="GO:0016075">
    <property type="term" value="P:rRNA catabolic process"/>
    <property type="evidence" value="ECO:0007669"/>
    <property type="project" value="TreeGrafter"/>
</dbReference>
<evidence type="ECO:0000313" key="18">
    <source>
        <dbReference type="Proteomes" id="UP000009046"/>
    </source>
</evidence>
<dbReference type="HOGENOM" id="CLU_002333_5_0_1"/>
<dbReference type="GO" id="GO:0008859">
    <property type="term" value="F:exoribonuclease II activity"/>
    <property type="evidence" value="ECO:0007669"/>
    <property type="project" value="UniProtKB-EC"/>
</dbReference>
<dbReference type="EMBL" id="DS235028">
    <property type="protein sequence ID" value="EEB10710.1"/>
    <property type="molecule type" value="Genomic_DNA"/>
</dbReference>
<comment type="similarity">
    <text evidence="4 13">Belongs to the RNR ribonuclease family.</text>
</comment>
<dbReference type="GO" id="GO:0000177">
    <property type="term" value="C:cytoplasmic exosome (RNase complex)"/>
    <property type="evidence" value="ECO:0007669"/>
    <property type="project" value="TreeGrafter"/>
</dbReference>
<dbReference type="SUPFAM" id="SSF50249">
    <property type="entry name" value="Nucleic acid-binding proteins"/>
    <property type="match status" value="3"/>
</dbReference>
<dbReference type="CTD" id="8230975"/>
<evidence type="ECO:0000256" key="3">
    <source>
        <dbReference type="ARBA" id="ARBA00004496"/>
    </source>
</evidence>
<dbReference type="OrthoDB" id="372421at2759"/>
<keyword evidence="5" id="KW-0963">Cytoplasm</keyword>
<keyword evidence="9" id="KW-0271">Exosome</keyword>
<dbReference type="FunFam" id="2.40.50.140:FF:000125">
    <property type="entry name" value="exosome complex exonuclease RRP44 isoform X1"/>
    <property type="match status" value="1"/>
</dbReference>
<dbReference type="PANTHER" id="PTHR23355">
    <property type="entry name" value="RIBONUCLEASE"/>
    <property type="match status" value="1"/>
</dbReference>
<feature type="domain" description="RNB" evidence="15">
    <location>
        <begin position="442"/>
        <end position="774"/>
    </location>
</feature>
<dbReference type="SUPFAM" id="SSF88723">
    <property type="entry name" value="PIN domain-like"/>
    <property type="match status" value="1"/>
</dbReference>
<gene>
    <name evidence="17" type="primary">8230975</name>
    <name evidence="16" type="ORF">Phum_PHUM060160</name>
</gene>
<dbReference type="EnsemblMetazoa" id="PHUM060160-RA">
    <property type="protein sequence ID" value="PHUM060160-PA"/>
    <property type="gene ID" value="PHUM060160"/>
</dbReference>
<dbReference type="GO" id="GO:0004519">
    <property type="term" value="F:endonuclease activity"/>
    <property type="evidence" value="ECO:0007669"/>
    <property type="project" value="TreeGrafter"/>
</dbReference>
<name>E0VBF4_PEDHC</name>
<dbReference type="Gene3D" id="3.40.50.1010">
    <property type="entry name" value="5'-nuclease"/>
    <property type="match status" value="1"/>
</dbReference>
<evidence type="ECO:0000256" key="8">
    <source>
        <dbReference type="ARBA" id="ARBA00022801"/>
    </source>
</evidence>
<keyword evidence="18" id="KW-1185">Reference proteome</keyword>
<evidence type="ECO:0000256" key="9">
    <source>
        <dbReference type="ARBA" id="ARBA00022835"/>
    </source>
</evidence>
<dbReference type="RefSeq" id="XP_002423448.1">
    <property type="nucleotide sequence ID" value="XM_002423403.1"/>
</dbReference>
<dbReference type="Pfam" id="PF00773">
    <property type="entry name" value="RNB"/>
    <property type="match status" value="1"/>
</dbReference>
<dbReference type="InParanoid" id="E0VBF4"/>
<dbReference type="InterPro" id="IPR029060">
    <property type="entry name" value="PIN-like_dom_sf"/>
</dbReference>
<dbReference type="eggNOG" id="KOG2102">
    <property type="taxonomic scope" value="Eukaryota"/>
</dbReference>
<dbReference type="EMBL" id="AAZO01000705">
    <property type="status" value="NOT_ANNOTATED_CDS"/>
    <property type="molecule type" value="Genomic_DNA"/>
</dbReference>
<dbReference type="Gene3D" id="2.40.50.690">
    <property type="match status" value="1"/>
</dbReference>
<keyword evidence="6" id="KW-0698">rRNA processing</keyword>
<dbReference type="InterPro" id="IPR022966">
    <property type="entry name" value="RNase_II/R_CS"/>
</dbReference>
<dbReference type="GO" id="GO:0019899">
    <property type="term" value="F:enzyme binding"/>
    <property type="evidence" value="ECO:0007669"/>
    <property type="project" value="UniProtKB-ARBA"/>
</dbReference>
<dbReference type="GeneID" id="8230975"/>
<dbReference type="GO" id="GO:0003723">
    <property type="term" value="F:RNA binding"/>
    <property type="evidence" value="ECO:0007669"/>
    <property type="project" value="UniProtKB-KW"/>
</dbReference>
<dbReference type="SMART" id="SM00955">
    <property type="entry name" value="RNB"/>
    <property type="match status" value="1"/>
</dbReference>
<sequence length="957" mass="109448">MLTNHIILKKTKRGSILKVVREHYLRDDLWCGSTLCGKCKQKPKDKVLEKSTESLSSLIKESHYVVLDSSVIIDQIDVLQENVICNAIILQTVINDLQNKNTVFYMKLKDIIANPSRHFCVFVNENHKETYIAREQGEKINERNQRAIRVATKWYSNHLNNAVKIVLITDDVENKEKAIAEGIPAFSSEEYVLSLNTSIPLADKLCQKDCEKENAGEPLYPCHYTPNEIHQGIKNKSLLYGQFFAQRDNFLEGTVRVEGQELSVLVQGRKALNRAVDGDTVAVKLLPESQWVGSSDLVLKDEDEEEDVEMINVDEDIIKDAGNEKGDKKPTGIIVGIIKRKWRQYCGILNKSLLENATRHIFVPAERKIPKVRIITKQSEFLMSQKIVVVIDSWPRPIGDKETENEVLLLEHDVPHSKFSEAVLSFLPELPWIITEDDLKNRVDLRHLDICSVDPPGCTDIDDALHCRKLDNGNFEVGIHIADVTHFIKPGTALDKEAALRGTTVYLVDKRIDMVPELLSSNLCSLRENEDRFAFSCIVEMTKKGKILNTKFHKSVIRSRKAMTYEEAQLKIDDKKQNDNVTQSLRWLNNLAKIIKKKRLDNGALVLASPEVKFLMDSETHDPLDVEAKKIRDTNSMIEEFMLLANISVAEKIFKDFPECAVLRRHPKPPLSNFEPLIKAGRVQNFDISVDTGKSLSVSLEKAVKPNNPYFNTMLKILATRCMMQAVYFSSGMFKEEDFFHYGLACPIYTHFTSPIRRYADIIVHRLLAVSVNADSTYPELLDKRKTQELCNNLNYRNQMAQYAARASVALHTHLFFRDKVQDEEGYILRVRKNALQILIPKYGLEGTLYVSGKKELDVIGFVYNDETQTQRCGDVIFKAFDPVTVQLSLDRSNVQREKLFFRLVNPKVRKLLRLLFFFPKNICRVLLNKVQTTLYVRLLENVVGRGKGGRGRGRKR</sequence>
<dbReference type="Gene3D" id="2.40.50.140">
    <property type="entry name" value="Nucleic acid-binding proteins"/>
    <property type="match status" value="1"/>
</dbReference>
<evidence type="ECO:0000256" key="13">
    <source>
        <dbReference type="RuleBase" id="RU003901"/>
    </source>
</evidence>
<dbReference type="EC" id="3.1.13.1" evidence="16"/>
<dbReference type="VEuPathDB" id="VectorBase:PHUM060160"/>
<reference evidence="16" key="2">
    <citation type="submission" date="2007-04" db="EMBL/GenBank/DDBJ databases">
        <title>The genome of the human body louse.</title>
        <authorList>
            <consortium name="The Human Body Louse Genome Consortium"/>
            <person name="Kirkness E."/>
            <person name="Walenz B."/>
            <person name="Hass B."/>
            <person name="Bruggner R."/>
            <person name="Strausberg R."/>
        </authorList>
    </citation>
    <scope>NUCLEOTIDE SEQUENCE</scope>
    <source>
        <strain evidence="16">USDA</strain>
    </source>
</reference>
<dbReference type="PROSITE" id="PS01175">
    <property type="entry name" value="RIBONUCLEASE_II"/>
    <property type="match status" value="1"/>
</dbReference>
<keyword evidence="8 16" id="KW-0378">Hydrolase</keyword>
<dbReference type="STRING" id="121224.E0VBF4"/>
<keyword evidence="10 16" id="KW-0269">Exonuclease</keyword>
<accession>E0VBF4</accession>
<dbReference type="SMART" id="SM00670">
    <property type="entry name" value="PINc"/>
    <property type="match status" value="1"/>
</dbReference>
<comment type="subcellular location">
    <subcellularLocation>
        <location evidence="3">Cytoplasm</location>
    </subcellularLocation>
    <subcellularLocation>
        <location evidence="2">Nucleus</location>
    </subcellularLocation>
</comment>
<evidence type="ECO:0000256" key="5">
    <source>
        <dbReference type="ARBA" id="ARBA00022490"/>
    </source>
</evidence>
<evidence type="ECO:0000259" key="14">
    <source>
        <dbReference type="SMART" id="SM00670"/>
    </source>
</evidence>
<dbReference type="OMA" id="GQVMRNN"/>
<keyword evidence="12" id="KW-0539">Nucleus</keyword>
<dbReference type="InterPro" id="IPR033771">
    <property type="entry name" value="Rrp44_CSD1"/>
</dbReference>
<dbReference type="PANTHER" id="PTHR23355:SF35">
    <property type="entry name" value="EXOSOME COMPLEX EXONUCLEASE RRP44"/>
    <property type="match status" value="1"/>
</dbReference>
<evidence type="ECO:0000313" key="16">
    <source>
        <dbReference type="EMBL" id="EEB10710.1"/>
    </source>
</evidence>
<feature type="domain" description="PIN" evidence="14">
    <location>
        <begin position="63"/>
        <end position="176"/>
    </location>
</feature>
<evidence type="ECO:0000313" key="17">
    <source>
        <dbReference type="EnsemblMetazoa" id="PHUM060160-PA"/>
    </source>
</evidence>
<dbReference type="AlphaFoldDB" id="E0VBF4"/>
<dbReference type="GO" id="GO:0071031">
    <property type="term" value="P:nuclear mRNA surveillance of mRNA 3'-end processing"/>
    <property type="evidence" value="ECO:0007669"/>
    <property type="project" value="TreeGrafter"/>
</dbReference>
<evidence type="ECO:0000256" key="12">
    <source>
        <dbReference type="ARBA" id="ARBA00023242"/>
    </source>
</evidence>
<dbReference type="CDD" id="cd09862">
    <property type="entry name" value="PIN_Rrp44-like"/>
    <property type="match status" value="1"/>
</dbReference>
<dbReference type="InterPro" id="IPR002716">
    <property type="entry name" value="PIN_dom"/>
</dbReference>
<evidence type="ECO:0000259" key="15">
    <source>
        <dbReference type="SMART" id="SM00955"/>
    </source>
</evidence>
<proteinExistence type="inferred from homology"/>
<keyword evidence="11" id="KW-0694">RNA-binding</keyword>